<dbReference type="GO" id="GO:0004197">
    <property type="term" value="F:cysteine-type endopeptidase activity"/>
    <property type="evidence" value="ECO:0007669"/>
    <property type="project" value="InterPro"/>
</dbReference>
<dbReference type="PANTHER" id="PTHR12792">
    <property type="entry name" value="EXTRA SPINDLE POLES 1-RELATED"/>
    <property type="match status" value="1"/>
</dbReference>
<evidence type="ECO:0000256" key="3">
    <source>
        <dbReference type="ARBA" id="ARBA00022801"/>
    </source>
</evidence>
<feature type="compositionally biased region" description="Low complexity" evidence="5">
    <location>
        <begin position="1322"/>
        <end position="1343"/>
    </location>
</feature>
<dbReference type="Proteomes" id="UP000094444">
    <property type="component" value="Unassembled WGS sequence"/>
</dbReference>
<feature type="compositionally biased region" description="Low complexity" evidence="5">
    <location>
        <begin position="41"/>
        <end position="59"/>
    </location>
</feature>
<dbReference type="InParanoid" id="A0A2P5IBM3"/>
<name>A0A2P5IBM3_DIAHE</name>
<sequence>MASPQDQAEQVKTAAASIATCTPATTLLLKELLFPREGIETSKTASKTTKTARVTTTKRNGTAPRAAGAKKATMEDKEELSAREKALLATHILNVTLKSLGDAVKAPAPATPKEPAVGTEDIVKTVPKRRIRRSNSAPVTPMQPRSINMISASPEIERKPARSPSKPNASTGCLSTVECARVALSALRQLRVAGKINLPQLQLETGMSSLVSKLIGLGLVEHAVKEMRLFKKALDDLLSTDKKASKPAPTTSSLSLAELLDFRGAKPSGQVVNFVVTAQMQVLRIMAKMRRPADIEKALRFLRPSYEYSPTNLLLLSAGSTKSEKDKAARLLDTFSNLFLALAPSNSSSQDDVAMDPNFAISPLAALELRAIALLSKLSWWKLAGHKGDVEKDILAPLSQCWLAYGRRTGKATSSTYKSCLSVFYEVHTQIISQTLEPAQSAKSPLASIYQVLAKLAREGGHYSEAVAWAEKVSQTIDPIQASPAKCCATSALLLACRLKIPWKYPSQDPLLQGVLEGLQGQLRGDTGELDDLLNSLTIALDSAMQLLYGNLSDEEGKKYQPLAEFSGQLEDLVYQLPRFCSRWLGKRPSSQDDTKGLVRYEQRRALMVRSAPKVLNSALMLAMTNVDAMKIPWDKLDPLLLGCQGFLDSLGDLAPVDPSVLYRAKISHVYYVQHAIFVEASKRSKADWKENMGLALRAMRRSIECIKESSTKERTKAQFLFKLERISTLYMETGRSEDALTSLHSLRDALVRDGILPAVAEASTELPPRQAWSVSKEAEQLSSTLISIGRLERGWVDWTVHLDEPERLVVLEHRLEFIVLRSGPGVNNAGTQDASIEALLELCSVDKYPVRRMRILTRLLAANIGDPKNRNSFQAQFDEAASIGGDAALGEDNGLKGCLAHMKALSQSMVALACQPPNHEQIRDSISTWRSILASSTNIDQQIDDLPGLLEHLQSVADYARLSNRNSLLLDALQLASDLSRQVTDLDSALNLQISTALALQLTNIGQSAKALDILEQAQQSLSPGDTKCREDVLAFLLSHAEYYLEVGSIEKADEVLSQAKDTVESMNMSIRSRNRKAILAQASLVYSAVALGRGDAPSALNYARNAARVLFQEWMKLEQKAKAAQSANPDKSADESSSQLDYSLTSLAEKTKHSPPVVSGPDSWRLAHPVLRGLLFLSNIYAHLGMYQETVFYAEQAQKVAQAAGSEAYLAECDAWTAFISSRAGKYEDALKVVGQIRSRLDVGEYSSRLVSLCCRLGNIYREVKDFDSEREMIEAAEEMVSRMAGDCEGEAGIARGEAVSTAETKTRIPIRSKRAIAATTATRTSKAPATRTAPKKATAAQSQPTSLATAGHEDAYLVSLKASVLVEKASSMIRQRDWSGAWQLLQEARQSSKIASNVLCELLTTATSLLGQSMEQMSKDAVYSVIQESTLSFPSVSSIPQSDRFSLIKSSPPPKSALGPTFQEKEVVHDAQGYLENLREAREMLLEAHTLASVMGDGREVRRTLGMLQTVVILLSAATASVRKAGILGHPGYATCAVEMARNLTWRREYNALLTEKNSGRSGMEWPEDIRSSETRRASLSPVVDICKFQREYIDIIPQEWSVISISLSDNRNDLCISKLQAGQSPFVIRLPLERASSRDADSDVFDFQQGRTELLDIIKRANETCHTKRDFSIKGAKTAWWVERQALDVRMGELLERIEQIWLGGFKGIFSQHKRHPRLLAKFQKSFTNILDKHLPSRRQVRGKNSKATAAKVTLDTRILELFVGFGDTTRVDSDFDEMLNDLLYFVVDILQFHGERNAYDEIDFDSMVVETLDALHSYHAEAKPLEDAETRNHTILVLDKALHTFPWESLPCLQGLAVSRVPSLACLRRLILEQKPPRTASEADGQGHLAGHHVSISSGTYMLNTSGDLKTTQATFEQPLSTLGDSWKRIVKKAPTEPEFEAALSSSDILLYMGHGGGAQYIRNRTIRRLDNCRATALLMGCSSASLTDVGDFECYGLVWSYMLAGCPAVVGTLWDVTDRDIDLYTGRVFEEWGLVASGTFPGRGREDVATTTSSSSSSSSNNKETGKATSGIAGPAADDDAAARDTKRLGRSGSRNNKRAAAAEAVDGDGVSVGAGGGTACEYGNASLPEAVARARNSGVCKFKYLNAAAVCVYGIPVYVDRGRQGA</sequence>
<protein>
    <recommendedName>
        <fullName evidence="2">separase</fullName>
        <ecNumber evidence="2">3.4.22.49</ecNumber>
    </recommendedName>
</protein>
<dbReference type="GO" id="GO:0072686">
    <property type="term" value="C:mitotic spindle"/>
    <property type="evidence" value="ECO:0007669"/>
    <property type="project" value="TreeGrafter"/>
</dbReference>
<evidence type="ECO:0000259" key="6">
    <source>
        <dbReference type="PROSITE" id="PS51700"/>
    </source>
</evidence>
<evidence type="ECO:0000313" key="8">
    <source>
        <dbReference type="Proteomes" id="UP000094444"/>
    </source>
</evidence>
<keyword evidence="4" id="KW-0159">Chromosome partition</keyword>
<keyword evidence="3" id="KW-0378">Hydrolase</keyword>
<evidence type="ECO:0000256" key="2">
    <source>
        <dbReference type="ARBA" id="ARBA00012489"/>
    </source>
</evidence>
<dbReference type="GO" id="GO:0006508">
    <property type="term" value="P:proteolysis"/>
    <property type="evidence" value="ECO:0007669"/>
    <property type="project" value="InterPro"/>
</dbReference>
<dbReference type="PROSITE" id="PS51700">
    <property type="entry name" value="SEPARIN"/>
    <property type="match status" value="1"/>
</dbReference>
<evidence type="ECO:0000313" key="7">
    <source>
        <dbReference type="EMBL" id="POS79898.1"/>
    </source>
</evidence>
<dbReference type="SUPFAM" id="SSF48452">
    <property type="entry name" value="TPR-like"/>
    <property type="match status" value="1"/>
</dbReference>
<dbReference type="GO" id="GO:0044732">
    <property type="term" value="C:mitotic spindle pole body"/>
    <property type="evidence" value="ECO:0007669"/>
    <property type="project" value="TreeGrafter"/>
</dbReference>
<dbReference type="InterPro" id="IPR011990">
    <property type="entry name" value="TPR-like_helical_dom_sf"/>
</dbReference>
<dbReference type="GO" id="GO:0005634">
    <property type="term" value="C:nucleus"/>
    <property type="evidence" value="ECO:0007669"/>
    <property type="project" value="InterPro"/>
</dbReference>
<evidence type="ECO:0000256" key="5">
    <source>
        <dbReference type="SAM" id="MobiDB-lite"/>
    </source>
</evidence>
<accession>A0A2P5IBM3</accession>
<feature type="domain" description="Peptidase C50" evidence="6">
    <location>
        <begin position="1901"/>
        <end position="1998"/>
    </location>
</feature>
<gene>
    <name evidence="7" type="ORF">DHEL01_v201708</name>
</gene>
<dbReference type="PANTHER" id="PTHR12792:SF0">
    <property type="entry name" value="SEPARIN"/>
    <property type="match status" value="1"/>
</dbReference>
<keyword evidence="8" id="KW-1185">Reference proteome</keyword>
<dbReference type="GO" id="GO:0005737">
    <property type="term" value="C:cytoplasm"/>
    <property type="evidence" value="ECO:0007669"/>
    <property type="project" value="TreeGrafter"/>
</dbReference>
<dbReference type="EC" id="3.4.22.49" evidence="2"/>
<evidence type="ECO:0000256" key="1">
    <source>
        <dbReference type="ARBA" id="ARBA00000451"/>
    </source>
</evidence>
<dbReference type="OrthoDB" id="10255632at2759"/>
<dbReference type="Gene3D" id="1.25.40.10">
    <property type="entry name" value="Tetratricopeptide repeat domain"/>
    <property type="match status" value="1"/>
</dbReference>
<comment type="catalytic activity">
    <reaction evidence="1">
        <text>All bonds known to be hydrolyzed by this endopeptidase have arginine in P1 and an acidic residue in P4. P6 is often occupied by an acidic residue or by a hydroxy-amino-acid residue, the phosphorylation of which enhances cleavage.</text>
        <dbReference type="EC" id="3.4.22.49"/>
    </reaction>
</comment>
<feature type="region of interest" description="Disordered" evidence="5">
    <location>
        <begin position="41"/>
        <end position="75"/>
    </location>
</feature>
<feature type="compositionally biased region" description="Low complexity" evidence="5">
    <location>
        <begin position="2056"/>
        <end position="2066"/>
    </location>
</feature>
<evidence type="ECO:0000256" key="4">
    <source>
        <dbReference type="ARBA" id="ARBA00022829"/>
    </source>
</evidence>
<proteinExistence type="predicted"/>
<dbReference type="STRING" id="158607.A0A2P5IBM3"/>
<feature type="region of interest" description="Disordered" evidence="5">
    <location>
        <begin position="2049"/>
        <end position="2112"/>
    </location>
</feature>
<organism evidence="7 8">
    <name type="scientific">Diaporthe helianthi</name>
    <dbReference type="NCBI Taxonomy" id="158607"/>
    <lineage>
        <taxon>Eukaryota</taxon>
        <taxon>Fungi</taxon>
        <taxon>Dikarya</taxon>
        <taxon>Ascomycota</taxon>
        <taxon>Pezizomycotina</taxon>
        <taxon>Sordariomycetes</taxon>
        <taxon>Sordariomycetidae</taxon>
        <taxon>Diaporthales</taxon>
        <taxon>Diaporthaceae</taxon>
        <taxon>Diaporthe</taxon>
    </lineage>
</organism>
<feature type="region of interest" description="Disordered" evidence="5">
    <location>
        <begin position="1322"/>
        <end position="1348"/>
    </location>
</feature>
<dbReference type="GO" id="GO:0051307">
    <property type="term" value="P:meiotic chromosome separation"/>
    <property type="evidence" value="ECO:0007669"/>
    <property type="project" value="TreeGrafter"/>
</dbReference>
<comment type="caution">
    <text evidence="7">The sequence shown here is derived from an EMBL/GenBank/DDBJ whole genome shotgun (WGS) entry which is preliminary data.</text>
</comment>
<dbReference type="InterPro" id="IPR030397">
    <property type="entry name" value="SEPARIN_core_dom"/>
</dbReference>
<dbReference type="EMBL" id="MAVT02000082">
    <property type="protein sequence ID" value="POS79898.1"/>
    <property type="molecule type" value="Genomic_DNA"/>
</dbReference>
<dbReference type="InterPro" id="IPR005314">
    <property type="entry name" value="Peptidase_C50"/>
</dbReference>
<dbReference type="Pfam" id="PF03568">
    <property type="entry name" value="Separin_C"/>
    <property type="match status" value="1"/>
</dbReference>
<reference evidence="7" key="1">
    <citation type="submission" date="2017-09" db="EMBL/GenBank/DDBJ databases">
        <title>Polyketide synthases of a Diaporthe helianthi virulent isolate.</title>
        <authorList>
            <person name="Baroncelli R."/>
        </authorList>
    </citation>
    <scope>NUCLEOTIDE SEQUENCE [LARGE SCALE GENOMIC DNA]</scope>
    <source>
        <strain evidence="7">7/96</strain>
    </source>
</reference>